<dbReference type="EMBL" id="VTPC01090547">
    <property type="protein sequence ID" value="KAF2883181.1"/>
    <property type="molecule type" value="Genomic_DNA"/>
</dbReference>
<reference evidence="1" key="1">
    <citation type="submission" date="2019-08" db="EMBL/GenBank/DDBJ databases">
        <title>The genome of the North American firefly Photinus pyralis.</title>
        <authorList>
            <consortium name="Photinus pyralis genome working group"/>
            <person name="Fallon T.R."/>
            <person name="Sander Lower S.E."/>
            <person name="Weng J.-K."/>
        </authorList>
    </citation>
    <scope>NUCLEOTIDE SEQUENCE</scope>
    <source>
        <strain evidence="1">TRF0915ILg1</strain>
        <tissue evidence="1">Whole body</tissue>
    </source>
</reference>
<dbReference type="GO" id="GO:0003676">
    <property type="term" value="F:nucleic acid binding"/>
    <property type="evidence" value="ECO:0007669"/>
    <property type="project" value="InterPro"/>
</dbReference>
<gene>
    <name evidence="1" type="ORF">ILUMI_22998</name>
</gene>
<dbReference type="InterPro" id="IPR050951">
    <property type="entry name" value="Retrovirus_Pol_polyprotein"/>
</dbReference>
<dbReference type="Gene3D" id="1.10.340.70">
    <property type="match status" value="1"/>
</dbReference>
<accession>A0A8K0CDC8</accession>
<comment type="caution">
    <text evidence="1">The sequence shown here is derived from an EMBL/GenBank/DDBJ whole genome shotgun (WGS) entry which is preliminary data.</text>
</comment>
<proteinExistence type="predicted"/>
<organism evidence="1 2">
    <name type="scientific">Ignelater luminosus</name>
    <name type="common">Cucubano</name>
    <name type="synonym">Pyrophorus luminosus</name>
    <dbReference type="NCBI Taxonomy" id="2038154"/>
    <lineage>
        <taxon>Eukaryota</taxon>
        <taxon>Metazoa</taxon>
        <taxon>Ecdysozoa</taxon>
        <taxon>Arthropoda</taxon>
        <taxon>Hexapoda</taxon>
        <taxon>Insecta</taxon>
        <taxon>Pterygota</taxon>
        <taxon>Neoptera</taxon>
        <taxon>Endopterygota</taxon>
        <taxon>Coleoptera</taxon>
        <taxon>Polyphaga</taxon>
        <taxon>Elateriformia</taxon>
        <taxon>Elateroidea</taxon>
        <taxon>Elateridae</taxon>
        <taxon>Agrypninae</taxon>
        <taxon>Pyrophorini</taxon>
        <taxon>Ignelater</taxon>
    </lineage>
</organism>
<keyword evidence="2" id="KW-1185">Reference proteome</keyword>
<name>A0A8K0CDC8_IGNLU</name>
<evidence type="ECO:0008006" key="3">
    <source>
        <dbReference type="Google" id="ProtNLM"/>
    </source>
</evidence>
<dbReference type="Proteomes" id="UP000801492">
    <property type="component" value="Unassembled WGS sequence"/>
</dbReference>
<dbReference type="PANTHER" id="PTHR37984:SF5">
    <property type="entry name" value="PROTEIN NYNRIN-LIKE"/>
    <property type="match status" value="1"/>
</dbReference>
<dbReference type="InterPro" id="IPR012337">
    <property type="entry name" value="RNaseH-like_sf"/>
</dbReference>
<evidence type="ECO:0000313" key="2">
    <source>
        <dbReference type="Proteomes" id="UP000801492"/>
    </source>
</evidence>
<dbReference type="PANTHER" id="PTHR37984">
    <property type="entry name" value="PROTEIN CBG26694"/>
    <property type="match status" value="1"/>
</dbReference>
<dbReference type="InterPro" id="IPR036397">
    <property type="entry name" value="RNaseH_sf"/>
</dbReference>
<evidence type="ECO:0000313" key="1">
    <source>
        <dbReference type="EMBL" id="KAF2883181.1"/>
    </source>
</evidence>
<sequence length="274" mass="32132">MGKGIALGFKIKLASTRHVLAQRKKVGETAGKTEYLLLNYRKVISLQTLLRTAMENTPRLQRKNKYQVYQLQQENEFCRAAQVTIDNEGNNSNFYLHTNNLLYKRAQWEIPSILQGFHDSAPGVEKTSLYIKQKCFWPNMQNDISIFRNQRKTSLHLKRELLQKFLPLDSPLQRCNMDIVKHLLRPQKAEALVNNIFVRFVIPEQLITDKETNFINEIFKNLCEKLKIKKITTSDFHPQSNAEQAHSVLKDLLSHYTSKDQFDWEAWLSLFQLH</sequence>
<dbReference type="SUPFAM" id="SSF53098">
    <property type="entry name" value="Ribonuclease H-like"/>
    <property type="match status" value="1"/>
</dbReference>
<dbReference type="OrthoDB" id="6757812at2759"/>
<dbReference type="Gene3D" id="3.30.420.10">
    <property type="entry name" value="Ribonuclease H-like superfamily/Ribonuclease H"/>
    <property type="match status" value="1"/>
</dbReference>
<protein>
    <recommendedName>
        <fullName evidence="3">Integrase catalytic domain-containing protein</fullName>
    </recommendedName>
</protein>
<dbReference type="AlphaFoldDB" id="A0A8K0CDC8"/>